<dbReference type="Pfam" id="PF01467">
    <property type="entry name" value="CTP_transf_like"/>
    <property type="match status" value="1"/>
</dbReference>
<evidence type="ECO:0000256" key="3">
    <source>
        <dbReference type="ARBA" id="ARBA00022679"/>
    </source>
</evidence>
<keyword evidence="7" id="KW-1208">Phospholipid metabolism</keyword>
<dbReference type="CDD" id="cd02174">
    <property type="entry name" value="CCT"/>
    <property type="match status" value="1"/>
</dbReference>
<evidence type="ECO:0000256" key="9">
    <source>
        <dbReference type="SAM" id="MobiDB-lite"/>
    </source>
</evidence>
<keyword evidence="3 11" id="KW-0808">Transferase</keyword>
<gene>
    <name evidence="11" type="primary">PCYT1</name>
    <name evidence="11" type="ORF">TSPGSL018_1571</name>
</gene>
<dbReference type="Gene3D" id="3.40.50.620">
    <property type="entry name" value="HUPs"/>
    <property type="match status" value="1"/>
</dbReference>
<sequence>MTKSRNRASGSGGSVTVHRAGGSRDVKVRSRNSSLQTVAGSILKPEPEVKVSPAHCTSGLPDGTDPDNPVRVYADGIFDLFHFGHARALEQAKKLFPHTHLIVGCSSDKMTHAYKGMTVFNEKERYESLRHCRWVDEIVPDAPWVVTQEFLDQHNIHYVAHDALPYSDATGQGTDVYEFVKRMGRFKETKRTDGISTSDIILRIIKNYNEFVLRNLKRGYSRKDLGLSYFKVGCWYSCAVTVKHSRTCVLFQASTSLPQIAPKPFAHRARTCGCCLKLSLPVPGNIFTRAEHCLAILLSGRKG</sequence>
<evidence type="ECO:0000256" key="1">
    <source>
        <dbReference type="ARBA" id="ARBA00010101"/>
    </source>
</evidence>
<keyword evidence="5" id="KW-0443">Lipid metabolism</keyword>
<proteinExistence type="inferred from homology"/>
<evidence type="ECO:0000313" key="11">
    <source>
        <dbReference type="EMBL" id="JAC84199.1"/>
    </source>
</evidence>
<dbReference type="NCBIfam" id="TIGR00125">
    <property type="entry name" value="cyt_tran_rel"/>
    <property type="match status" value="1"/>
</dbReference>
<dbReference type="PANTHER" id="PTHR10739:SF13">
    <property type="entry name" value="CHOLINE-PHOSPHATE CYTIDYLYLTRANSFERASE"/>
    <property type="match status" value="1"/>
</dbReference>
<keyword evidence="4 11" id="KW-0548">Nucleotidyltransferase</keyword>
<dbReference type="InterPro" id="IPR014729">
    <property type="entry name" value="Rossmann-like_a/b/a_fold"/>
</dbReference>
<dbReference type="InterPro" id="IPR045049">
    <property type="entry name" value="Pcy1-like"/>
</dbReference>
<dbReference type="InterPro" id="IPR004821">
    <property type="entry name" value="Cyt_trans-like"/>
</dbReference>
<evidence type="ECO:0000256" key="2">
    <source>
        <dbReference type="ARBA" id="ARBA00022516"/>
    </source>
</evidence>
<evidence type="ECO:0000256" key="8">
    <source>
        <dbReference type="ARBA" id="ARBA00026101"/>
    </source>
</evidence>
<dbReference type="AlphaFoldDB" id="A0A061SMD3"/>
<dbReference type="PANTHER" id="PTHR10739">
    <property type="entry name" value="CYTIDYLYLTRANSFERASE"/>
    <property type="match status" value="1"/>
</dbReference>
<feature type="domain" description="Cytidyltransferase-like" evidence="10">
    <location>
        <begin position="73"/>
        <end position="201"/>
    </location>
</feature>
<dbReference type="EMBL" id="GBEZ01000705">
    <property type="protein sequence ID" value="JAC84199.1"/>
    <property type="molecule type" value="Transcribed_RNA"/>
</dbReference>
<dbReference type="InterPro" id="IPR041723">
    <property type="entry name" value="CCT"/>
</dbReference>
<protein>
    <recommendedName>
        <fullName evidence="8">choline-phosphate cytidylyltransferase</fullName>
        <ecNumber evidence="8">2.7.7.15</ecNumber>
    </recommendedName>
</protein>
<dbReference type="GO" id="GO:0031210">
    <property type="term" value="F:phosphatidylcholine binding"/>
    <property type="evidence" value="ECO:0007669"/>
    <property type="project" value="TreeGrafter"/>
</dbReference>
<accession>A0A061SMD3</accession>
<evidence type="ECO:0000259" key="10">
    <source>
        <dbReference type="Pfam" id="PF01467"/>
    </source>
</evidence>
<comment type="similarity">
    <text evidence="1">Belongs to the cytidylyltransferase family.</text>
</comment>
<evidence type="ECO:0000256" key="6">
    <source>
        <dbReference type="ARBA" id="ARBA00023209"/>
    </source>
</evidence>
<dbReference type="SUPFAM" id="SSF52374">
    <property type="entry name" value="Nucleotidylyl transferase"/>
    <property type="match status" value="1"/>
</dbReference>
<reference evidence="11" key="1">
    <citation type="submission" date="2014-05" db="EMBL/GenBank/DDBJ databases">
        <title>The transcriptome of the halophilic microalga Tetraselmis sp. GSL018 isolated from the Great Salt Lake, Utah.</title>
        <authorList>
            <person name="Jinkerson R.E."/>
            <person name="D'Adamo S."/>
            <person name="Posewitz M.C."/>
        </authorList>
    </citation>
    <scope>NUCLEOTIDE SEQUENCE</scope>
    <source>
        <strain evidence="11">GSL018</strain>
    </source>
</reference>
<evidence type="ECO:0000256" key="4">
    <source>
        <dbReference type="ARBA" id="ARBA00022695"/>
    </source>
</evidence>
<dbReference type="GO" id="GO:0004105">
    <property type="term" value="F:choline-phosphate cytidylyltransferase activity"/>
    <property type="evidence" value="ECO:0007669"/>
    <property type="project" value="UniProtKB-EC"/>
</dbReference>
<dbReference type="EC" id="2.7.7.15" evidence="8"/>
<keyword evidence="6" id="KW-0594">Phospholipid biosynthesis</keyword>
<organism evidence="11">
    <name type="scientific">Tetraselmis sp. GSL018</name>
    <dbReference type="NCBI Taxonomy" id="582737"/>
    <lineage>
        <taxon>Eukaryota</taxon>
        <taxon>Viridiplantae</taxon>
        <taxon>Chlorophyta</taxon>
        <taxon>core chlorophytes</taxon>
        <taxon>Chlorodendrophyceae</taxon>
        <taxon>Chlorodendrales</taxon>
        <taxon>Chlorodendraceae</taxon>
        <taxon>Tetraselmis</taxon>
    </lineage>
</organism>
<evidence type="ECO:0000256" key="5">
    <source>
        <dbReference type="ARBA" id="ARBA00023098"/>
    </source>
</evidence>
<keyword evidence="2" id="KW-0444">Lipid biosynthesis</keyword>
<feature type="region of interest" description="Disordered" evidence="9">
    <location>
        <begin position="1"/>
        <end position="38"/>
    </location>
</feature>
<evidence type="ECO:0000256" key="7">
    <source>
        <dbReference type="ARBA" id="ARBA00023264"/>
    </source>
</evidence>
<name>A0A061SMD3_9CHLO</name>